<evidence type="ECO:0000256" key="1">
    <source>
        <dbReference type="SAM" id="MobiDB-lite"/>
    </source>
</evidence>
<reference evidence="2 3" key="1">
    <citation type="submission" date="2017-03" db="EMBL/GenBank/DDBJ databases">
        <title>Genomes of endolithic fungi from Antarctica.</title>
        <authorList>
            <person name="Coleine C."/>
            <person name="Masonjones S."/>
            <person name="Stajich J.E."/>
        </authorList>
    </citation>
    <scope>NUCLEOTIDE SEQUENCE [LARGE SCALE GENOMIC DNA]</scope>
    <source>
        <strain evidence="2 3">CCFEE 5184</strain>
    </source>
</reference>
<feature type="compositionally biased region" description="Low complexity" evidence="1">
    <location>
        <begin position="238"/>
        <end position="251"/>
    </location>
</feature>
<sequence length="465" mass="46666">MQLPTSTSTVWSASEMEAIKSAVGFGKKEQEGQEPVAGVKGEGTAGEPYDSGNQQGDSELGGKAPQETDPSKVTGQAPVDDKAAAAVDSTTTSGKSEEPIASDPVPAATSASASASAPATNESETSKATGSSESKKATIGTTSWFKTAIPFGKRKGDESAGQSNGGHQATAGALDNGAAKEVSGMDESGLPPNHLGANVPVGTSTEPVDTPTNETTSKDTMTPTNAATPAQGGEAATHDTAPAPTTAHPQTSMADTHAKTATEQPQQYVAEGEPSQQQQQTSSGGGGGLFSNPFSSSSKKMENEAPPSLEKRRLSREAYGSNPNAIPTAGGKRVGSVAFEQRGKSMDVRRSGSLTQSSVPAEKEEGGAGITSAGGTAGGAAGGAAAAPSVSSSAERAPDTTKAGIAANSVPPPVSTPSTTSAAAKTDGAPPRASLSPSEGREHSRRKSIFDKVKDKLPGHHHKEH</sequence>
<gene>
    <name evidence="2" type="ORF">B0A55_11732</name>
</gene>
<comment type="caution">
    <text evidence="2">The sequence shown here is derived from an EMBL/GenBank/DDBJ whole genome shotgun (WGS) entry which is preliminary data.</text>
</comment>
<dbReference type="OrthoDB" id="5388207at2759"/>
<evidence type="ECO:0000313" key="3">
    <source>
        <dbReference type="Proteomes" id="UP000309340"/>
    </source>
</evidence>
<feature type="compositionally biased region" description="Low complexity" evidence="1">
    <location>
        <begin position="383"/>
        <end position="394"/>
    </location>
</feature>
<feature type="region of interest" description="Disordered" evidence="1">
    <location>
        <begin position="22"/>
        <end position="465"/>
    </location>
</feature>
<feature type="compositionally biased region" description="Low complexity" evidence="1">
    <location>
        <begin position="101"/>
        <end position="123"/>
    </location>
</feature>
<name>A0A4U0W9C6_9PEZI</name>
<proteinExistence type="predicted"/>
<dbReference type="AlphaFoldDB" id="A0A4U0W9C6"/>
<accession>A0A4U0W9C6</accession>
<organism evidence="2 3">
    <name type="scientific">Friedmanniomyces simplex</name>
    <dbReference type="NCBI Taxonomy" id="329884"/>
    <lineage>
        <taxon>Eukaryota</taxon>
        <taxon>Fungi</taxon>
        <taxon>Dikarya</taxon>
        <taxon>Ascomycota</taxon>
        <taxon>Pezizomycotina</taxon>
        <taxon>Dothideomycetes</taxon>
        <taxon>Dothideomycetidae</taxon>
        <taxon>Mycosphaerellales</taxon>
        <taxon>Teratosphaeriaceae</taxon>
        <taxon>Friedmanniomyces</taxon>
    </lineage>
</organism>
<protein>
    <submittedName>
        <fullName evidence="2">Uncharacterized protein</fullName>
    </submittedName>
</protein>
<feature type="compositionally biased region" description="Basic and acidic residues" evidence="1">
    <location>
        <begin position="448"/>
        <end position="458"/>
    </location>
</feature>
<dbReference type="EMBL" id="NAJQ01001424">
    <property type="protein sequence ID" value="TKA59234.1"/>
    <property type="molecule type" value="Genomic_DNA"/>
</dbReference>
<feature type="compositionally biased region" description="Low complexity" evidence="1">
    <location>
        <begin position="416"/>
        <end position="426"/>
    </location>
</feature>
<keyword evidence="3" id="KW-1185">Reference proteome</keyword>
<dbReference type="STRING" id="329884.A0A4U0W9C6"/>
<dbReference type="Proteomes" id="UP000309340">
    <property type="component" value="Unassembled WGS sequence"/>
</dbReference>
<feature type="compositionally biased region" description="Polar residues" evidence="1">
    <location>
        <begin position="201"/>
        <end position="228"/>
    </location>
</feature>
<feature type="compositionally biased region" description="Basic and acidic residues" evidence="1">
    <location>
        <begin position="341"/>
        <end position="350"/>
    </location>
</feature>
<feature type="compositionally biased region" description="Basic and acidic residues" evidence="1">
    <location>
        <begin position="299"/>
        <end position="316"/>
    </location>
</feature>
<evidence type="ECO:0000313" key="2">
    <source>
        <dbReference type="EMBL" id="TKA59234.1"/>
    </source>
</evidence>